<dbReference type="InterPro" id="IPR000477">
    <property type="entry name" value="RT_dom"/>
</dbReference>
<dbReference type="AlphaFoldDB" id="A0A8S4G6T5"/>
<evidence type="ECO:0000313" key="2">
    <source>
        <dbReference type="EMBL" id="CAG9134632.1"/>
    </source>
</evidence>
<dbReference type="PROSITE" id="PS50878">
    <property type="entry name" value="RT_POL"/>
    <property type="match status" value="1"/>
</dbReference>
<dbReference type="Pfam" id="PF00078">
    <property type="entry name" value="RVT_1"/>
    <property type="match status" value="1"/>
</dbReference>
<comment type="caution">
    <text evidence="2">The sequence shown here is derived from an EMBL/GenBank/DDBJ whole genome shotgun (WGS) entry which is preliminary data.</text>
</comment>
<dbReference type="InterPro" id="IPR043502">
    <property type="entry name" value="DNA/RNA_pol_sf"/>
</dbReference>
<dbReference type="SUPFAM" id="SSF56672">
    <property type="entry name" value="DNA/RNA polymerases"/>
    <property type="match status" value="1"/>
</dbReference>
<keyword evidence="3" id="KW-1185">Reference proteome</keyword>
<dbReference type="Proteomes" id="UP000653454">
    <property type="component" value="Unassembled WGS sequence"/>
</dbReference>
<name>A0A8S4G6T5_PLUXY</name>
<protein>
    <submittedName>
        <fullName evidence="2">(diamondback moth) hypothetical protein</fullName>
    </submittedName>
</protein>
<feature type="domain" description="Reverse transcriptase" evidence="1">
    <location>
        <begin position="130"/>
        <end position="393"/>
    </location>
</feature>
<dbReference type="CDD" id="cd01650">
    <property type="entry name" value="RT_nLTR_like"/>
    <property type="match status" value="1"/>
</dbReference>
<organism evidence="2 3">
    <name type="scientific">Plutella xylostella</name>
    <name type="common">Diamondback moth</name>
    <name type="synonym">Plutella maculipennis</name>
    <dbReference type="NCBI Taxonomy" id="51655"/>
    <lineage>
        <taxon>Eukaryota</taxon>
        <taxon>Metazoa</taxon>
        <taxon>Ecdysozoa</taxon>
        <taxon>Arthropoda</taxon>
        <taxon>Hexapoda</taxon>
        <taxon>Insecta</taxon>
        <taxon>Pterygota</taxon>
        <taxon>Neoptera</taxon>
        <taxon>Endopterygota</taxon>
        <taxon>Lepidoptera</taxon>
        <taxon>Glossata</taxon>
        <taxon>Ditrysia</taxon>
        <taxon>Yponomeutoidea</taxon>
        <taxon>Plutellidae</taxon>
        <taxon>Plutella</taxon>
    </lineage>
</organism>
<dbReference type="PANTHER" id="PTHR33332">
    <property type="entry name" value="REVERSE TRANSCRIPTASE DOMAIN-CONTAINING PROTEIN"/>
    <property type="match status" value="1"/>
</dbReference>
<reference evidence="2" key="1">
    <citation type="submission" date="2020-11" db="EMBL/GenBank/DDBJ databases">
        <authorList>
            <person name="Whiteford S."/>
        </authorList>
    </citation>
    <scope>NUCLEOTIDE SEQUENCE</scope>
</reference>
<evidence type="ECO:0000313" key="3">
    <source>
        <dbReference type="Proteomes" id="UP000653454"/>
    </source>
</evidence>
<dbReference type="Gene3D" id="2.60.40.1730">
    <property type="entry name" value="tricorn interacting facor f3 domain"/>
    <property type="match status" value="1"/>
</dbReference>
<accession>A0A8S4G6T5</accession>
<proteinExistence type="predicted"/>
<dbReference type="InterPro" id="IPR045357">
    <property type="entry name" value="Aminopeptidase_N-like_N"/>
</dbReference>
<dbReference type="EMBL" id="CAJHNJ030000082">
    <property type="protein sequence ID" value="CAG9134632.1"/>
    <property type="molecule type" value="Genomic_DNA"/>
</dbReference>
<dbReference type="Pfam" id="PF17900">
    <property type="entry name" value="Peptidase_M1_N"/>
    <property type="match status" value="1"/>
</dbReference>
<dbReference type="GO" id="GO:0071897">
    <property type="term" value="P:DNA biosynthetic process"/>
    <property type="evidence" value="ECO:0007669"/>
    <property type="project" value="UniProtKB-ARBA"/>
</dbReference>
<dbReference type="InterPro" id="IPR042097">
    <property type="entry name" value="Aminopeptidase_N-like_N_sf"/>
</dbReference>
<evidence type="ECO:0000259" key="1">
    <source>
        <dbReference type="PROSITE" id="PS50878"/>
    </source>
</evidence>
<sequence length="704" mass="78889">MIRNAKRRHIHSSVENCSAKNLWRFLHSLGFGRCRKDLPLSVDKDGLNQHFSSPPHILDPLTKALTITNIQALPIVASTPFYFTPVTESDIKKIILSIPSKAVGSDGIGRDMLLPILSSILSSITSIINFSLSSGTFPLLWKLAFMVPVPKISVPVEFKHYRPISILPFLSKVLERVVLRQFSCFLSSNNLLNPLQSGFRPSHSTCSALIKITDDLRKAVDDSQLTLLTLLDFSNAFNCVDHDILLSILRSLNISGSVAEWFSSYLSGRRQRIRVDDIESDWCDVTAGVPQGGVLSPILFSVFINTLVTVLKFTSYHLYADDLQLYVSCGPGEVLEAIDRMTADLEAVKTWTAAYGLLVNPTKTQVMFVGSRYHLARLRNGPLPPVTFDGVSLSYCNNVKNLGLHIQNNLSWELQVSEVSRKIYASMHGLKRLQNFLPYSTKVTLVNSLLLPIIDYADVCYPDLTEELLDKLDRLLNLCIRYIFGLQMRLLICLTLLGLVCGNPVQLTDNSIALQNTYDNYVLPGESFPTFYDVQLFFDPEYEASFNGTVAIRVVPRIATQEIVLHAMEMEILSIRAYSDLPSDENENLFSSYTLATDDTHLLKIQFTRVLDALQPITVEISYSAQYAPNMFGVYVSRYVENGATVSLVTSQLQPTFARRAFPCYDEPALKAVFRTTIYAPPAYNVVETNMPLRADILKYVANN</sequence>
<dbReference type="SUPFAM" id="SSF63737">
    <property type="entry name" value="Leukotriene A4 hydrolase N-terminal domain"/>
    <property type="match status" value="1"/>
</dbReference>
<gene>
    <name evidence="2" type="ORF">PLXY2_LOCUS12874</name>
</gene>